<dbReference type="Pfam" id="PF00005">
    <property type="entry name" value="ABC_tran"/>
    <property type="match status" value="1"/>
</dbReference>
<evidence type="ECO:0000313" key="6">
    <source>
        <dbReference type="EMBL" id="SDK14899.1"/>
    </source>
</evidence>
<dbReference type="GO" id="GO:0016887">
    <property type="term" value="F:ATP hydrolysis activity"/>
    <property type="evidence" value="ECO:0007669"/>
    <property type="project" value="InterPro"/>
</dbReference>
<keyword evidence="2" id="KW-0813">Transport</keyword>
<dbReference type="SUPFAM" id="SSF52540">
    <property type="entry name" value="P-loop containing nucleoside triphosphate hydrolases"/>
    <property type="match status" value="1"/>
</dbReference>
<evidence type="ECO:0000256" key="4">
    <source>
        <dbReference type="ARBA" id="ARBA00022840"/>
    </source>
</evidence>
<feature type="domain" description="ABC transporter" evidence="5">
    <location>
        <begin position="7"/>
        <end position="223"/>
    </location>
</feature>
<reference evidence="6 7" key="1">
    <citation type="submission" date="2016-10" db="EMBL/GenBank/DDBJ databases">
        <authorList>
            <person name="de Groot N.N."/>
        </authorList>
    </citation>
    <scope>NUCLEOTIDE SEQUENCE [LARGE SCALE GENOMIC DNA]</scope>
    <source>
        <strain evidence="6 7">IBRC-M10015</strain>
    </source>
</reference>
<evidence type="ECO:0000313" key="7">
    <source>
        <dbReference type="Proteomes" id="UP000198856"/>
    </source>
</evidence>
<evidence type="ECO:0000259" key="5">
    <source>
        <dbReference type="PROSITE" id="PS50893"/>
    </source>
</evidence>
<dbReference type="Gene3D" id="3.40.50.300">
    <property type="entry name" value="P-loop containing nucleotide triphosphate hydrolases"/>
    <property type="match status" value="1"/>
</dbReference>
<dbReference type="CDD" id="cd03230">
    <property type="entry name" value="ABC_DR_subfamily_A"/>
    <property type="match status" value="1"/>
</dbReference>
<keyword evidence="7" id="KW-1185">Reference proteome</keyword>
<protein>
    <submittedName>
        <fullName evidence="6">ABC-type multidrug transport system, ATPase component</fullName>
    </submittedName>
</protein>
<organism evidence="6 7">
    <name type="scientific">Halovenus aranensis</name>
    <dbReference type="NCBI Taxonomy" id="890420"/>
    <lineage>
        <taxon>Archaea</taxon>
        <taxon>Methanobacteriati</taxon>
        <taxon>Methanobacteriota</taxon>
        <taxon>Stenosarchaea group</taxon>
        <taxon>Halobacteria</taxon>
        <taxon>Halobacteriales</taxon>
        <taxon>Haloarculaceae</taxon>
        <taxon>Halovenus</taxon>
    </lineage>
</organism>
<dbReference type="PANTHER" id="PTHR42711">
    <property type="entry name" value="ABC TRANSPORTER ATP-BINDING PROTEIN"/>
    <property type="match status" value="1"/>
</dbReference>
<sequence>MSDEHVLSADDISHSFGGVEVLEAISLSVERGSVTALVGPNGSGKTTLLRVLAGILSPTEGTVSYHGPEAEREIGYMPQQPSFRPGFTAAETLAFYTSLVDGDPESLLDRVGLAQARNRRVEALSGGMRRLLGIAQATVGDPPVTILDEPGSGLDPGMRQQTFEVVANLASEGTAVLLSTHDMTLAAEFADQIALIERGAVVETGTPQQLLDTYECESLQTLFETAFETDTAVDVAGETA</sequence>
<dbReference type="InterPro" id="IPR027417">
    <property type="entry name" value="P-loop_NTPase"/>
</dbReference>
<dbReference type="InterPro" id="IPR050763">
    <property type="entry name" value="ABC_transporter_ATP-binding"/>
</dbReference>
<keyword evidence="4" id="KW-0067">ATP-binding</keyword>
<dbReference type="GO" id="GO:0005524">
    <property type="term" value="F:ATP binding"/>
    <property type="evidence" value="ECO:0007669"/>
    <property type="project" value="UniProtKB-KW"/>
</dbReference>
<dbReference type="STRING" id="890420.SAMN05216226_1258"/>
<dbReference type="AlphaFoldDB" id="A0A1G8ZIH1"/>
<proteinExistence type="inferred from homology"/>
<evidence type="ECO:0000256" key="3">
    <source>
        <dbReference type="ARBA" id="ARBA00022741"/>
    </source>
</evidence>
<dbReference type="SMART" id="SM00382">
    <property type="entry name" value="AAA"/>
    <property type="match status" value="1"/>
</dbReference>
<dbReference type="PROSITE" id="PS50893">
    <property type="entry name" value="ABC_TRANSPORTER_2"/>
    <property type="match status" value="1"/>
</dbReference>
<dbReference type="InterPro" id="IPR003593">
    <property type="entry name" value="AAA+_ATPase"/>
</dbReference>
<dbReference type="EMBL" id="FNFC01000025">
    <property type="protein sequence ID" value="SDK14899.1"/>
    <property type="molecule type" value="Genomic_DNA"/>
</dbReference>
<dbReference type="InterPro" id="IPR003439">
    <property type="entry name" value="ABC_transporter-like_ATP-bd"/>
</dbReference>
<dbReference type="Proteomes" id="UP000198856">
    <property type="component" value="Unassembled WGS sequence"/>
</dbReference>
<dbReference type="RefSeq" id="WP_092704780.1">
    <property type="nucleotide sequence ID" value="NZ_FNFC01000025.1"/>
</dbReference>
<gene>
    <name evidence="6" type="ORF">SAMN05216226_1258</name>
</gene>
<dbReference type="InterPro" id="IPR017871">
    <property type="entry name" value="ABC_transporter-like_CS"/>
</dbReference>
<evidence type="ECO:0000256" key="1">
    <source>
        <dbReference type="ARBA" id="ARBA00005417"/>
    </source>
</evidence>
<dbReference type="PANTHER" id="PTHR42711:SF5">
    <property type="entry name" value="ABC TRANSPORTER ATP-BINDING PROTEIN NATA"/>
    <property type="match status" value="1"/>
</dbReference>
<accession>A0A1G8ZIH1</accession>
<name>A0A1G8ZIH1_9EURY</name>
<comment type="similarity">
    <text evidence="1">Belongs to the ABC transporter superfamily.</text>
</comment>
<keyword evidence="3" id="KW-0547">Nucleotide-binding</keyword>
<evidence type="ECO:0000256" key="2">
    <source>
        <dbReference type="ARBA" id="ARBA00022448"/>
    </source>
</evidence>
<dbReference type="PROSITE" id="PS00211">
    <property type="entry name" value="ABC_TRANSPORTER_1"/>
    <property type="match status" value="1"/>
</dbReference>
<dbReference type="OrthoDB" id="18209at2157"/>